<dbReference type="PANTHER" id="PTHR16515">
    <property type="entry name" value="PR DOMAIN ZINC FINGER PROTEIN"/>
    <property type="match status" value="1"/>
</dbReference>
<dbReference type="InterPro" id="IPR013087">
    <property type="entry name" value="Znf_C2H2_type"/>
</dbReference>
<keyword evidence="6" id="KW-0805">Transcription regulation</keyword>
<dbReference type="SMART" id="SM00355">
    <property type="entry name" value="ZnF_C2H2"/>
    <property type="match status" value="2"/>
</dbReference>
<evidence type="ECO:0000256" key="8">
    <source>
        <dbReference type="ARBA" id="ARBA00023242"/>
    </source>
</evidence>
<organism evidence="12 13">
    <name type="scientific">Phomopsis amygdali</name>
    <name type="common">Fusicoccum amygdali</name>
    <dbReference type="NCBI Taxonomy" id="1214568"/>
    <lineage>
        <taxon>Eukaryota</taxon>
        <taxon>Fungi</taxon>
        <taxon>Dikarya</taxon>
        <taxon>Ascomycota</taxon>
        <taxon>Pezizomycotina</taxon>
        <taxon>Sordariomycetes</taxon>
        <taxon>Sordariomycetidae</taxon>
        <taxon>Diaporthales</taxon>
        <taxon>Diaporthaceae</taxon>
        <taxon>Diaporthe</taxon>
    </lineage>
</organism>
<keyword evidence="7" id="KW-0804">Transcription</keyword>
<keyword evidence="2" id="KW-0479">Metal-binding</keyword>
<feature type="domain" description="C2H2-type" evidence="11">
    <location>
        <begin position="237"/>
        <end position="264"/>
    </location>
</feature>
<feature type="region of interest" description="Disordered" evidence="10">
    <location>
        <begin position="13"/>
        <end position="109"/>
    </location>
</feature>
<keyword evidence="13" id="KW-1185">Reference proteome</keyword>
<dbReference type="GO" id="GO:0008270">
    <property type="term" value="F:zinc ion binding"/>
    <property type="evidence" value="ECO:0007669"/>
    <property type="project" value="UniProtKB-KW"/>
</dbReference>
<dbReference type="FunFam" id="3.30.160.60:FF:000176">
    <property type="entry name" value="zinc finger protein 70"/>
    <property type="match status" value="1"/>
</dbReference>
<comment type="subcellular location">
    <subcellularLocation>
        <location evidence="1">Nucleus</location>
    </subcellularLocation>
</comment>
<evidence type="ECO:0000256" key="6">
    <source>
        <dbReference type="ARBA" id="ARBA00023015"/>
    </source>
</evidence>
<feature type="domain" description="C2H2-type" evidence="11">
    <location>
        <begin position="265"/>
        <end position="295"/>
    </location>
</feature>
<protein>
    <recommendedName>
        <fullName evidence="11">C2H2-type domain-containing protein</fullName>
    </recommendedName>
</protein>
<dbReference type="GO" id="GO:0005634">
    <property type="term" value="C:nucleus"/>
    <property type="evidence" value="ECO:0007669"/>
    <property type="project" value="UniProtKB-SubCell"/>
</dbReference>
<dbReference type="PANTHER" id="PTHR16515:SF49">
    <property type="entry name" value="GASTRULA ZINC FINGER PROTEIN XLCGF49.1-LIKE-RELATED"/>
    <property type="match status" value="1"/>
</dbReference>
<evidence type="ECO:0000313" key="12">
    <source>
        <dbReference type="EMBL" id="KAK2601074.1"/>
    </source>
</evidence>
<evidence type="ECO:0000313" key="13">
    <source>
        <dbReference type="Proteomes" id="UP001265746"/>
    </source>
</evidence>
<evidence type="ECO:0000256" key="7">
    <source>
        <dbReference type="ARBA" id="ARBA00023163"/>
    </source>
</evidence>
<gene>
    <name evidence="12" type="ORF">N8I77_010546</name>
</gene>
<dbReference type="Proteomes" id="UP001265746">
    <property type="component" value="Unassembled WGS sequence"/>
</dbReference>
<proteinExistence type="predicted"/>
<name>A0AAD9VZG1_PHOAM</name>
<evidence type="ECO:0000256" key="4">
    <source>
        <dbReference type="ARBA" id="ARBA00022771"/>
    </source>
</evidence>
<dbReference type="PROSITE" id="PS00028">
    <property type="entry name" value="ZINC_FINGER_C2H2_1"/>
    <property type="match status" value="2"/>
</dbReference>
<reference evidence="12" key="1">
    <citation type="submission" date="2023-06" db="EMBL/GenBank/DDBJ databases">
        <authorList>
            <person name="Noh H."/>
        </authorList>
    </citation>
    <scope>NUCLEOTIDE SEQUENCE</scope>
    <source>
        <strain evidence="12">DUCC20226</strain>
    </source>
</reference>
<dbReference type="FunFam" id="3.30.160.60:FF:000060">
    <property type="entry name" value="zinc finger protein 436"/>
    <property type="match status" value="1"/>
</dbReference>
<sequence>MATMMMSNHYASQPSAHYAYGQPQGPPSPPMDETSKCSLPSISNLLGLADGGSPTTEHSPASQQASSHKADARPDSSHYNNVAARSGALPPTPPMSSDASFEGYHSPSTKSVSQLSAASNYFYDAAPAMGHVESEAQRQQQMAPRLPIQAPSYAQSAFAASSYMGPPAMASYYPAMQPTPPPQPQVSGLYYQRPLPHAFPPMPLSVAMPSTGSNPWQHHHYISPSSAASFPQSQDRYICQTCNKAFSRPSSLRIHSHSHTGEKPFKCPHAGCGKAFSVRSNMKRHERGCHNFETSSNGSPLMS</sequence>
<keyword evidence="8" id="KW-0539">Nucleus</keyword>
<feature type="compositionally biased region" description="Polar residues" evidence="10">
    <location>
        <begin position="53"/>
        <end position="67"/>
    </location>
</feature>
<accession>A0AAD9VZG1</accession>
<evidence type="ECO:0000256" key="9">
    <source>
        <dbReference type="PROSITE-ProRule" id="PRU00042"/>
    </source>
</evidence>
<evidence type="ECO:0000256" key="3">
    <source>
        <dbReference type="ARBA" id="ARBA00022737"/>
    </source>
</evidence>
<evidence type="ECO:0000256" key="2">
    <source>
        <dbReference type="ARBA" id="ARBA00022723"/>
    </source>
</evidence>
<keyword evidence="5" id="KW-0862">Zinc</keyword>
<evidence type="ECO:0000256" key="1">
    <source>
        <dbReference type="ARBA" id="ARBA00004123"/>
    </source>
</evidence>
<dbReference type="InterPro" id="IPR036236">
    <property type="entry name" value="Znf_C2H2_sf"/>
</dbReference>
<evidence type="ECO:0000259" key="11">
    <source>
        <dbReference type="PROSITE" id="PS50157"/>
    </source>
</evidence>
<dbReference type="AlphaFoldDB" id="A0AAD9VZG1"/>
<keyword evidence="4 9" id="KW-0863">Zinc-finger</keyword>
<evidence type="ECO:0000256" key="5">
    <source>
        <dbReference type="ARBA" id="ARBA00022833"/>
    </source>
</evidence>
<dbReference type="GO" id="GO:0010468">
    <property type="term" value="P:regulation of gene expression"/>
    <property type="evidence" value="ECO:0007669"/>
    <property type="project" value="TreeGrafter"/>
</dbReference>
<dbReference type="InterPro" id="IPR050331">
    <property type="entry name" value="Zinc_finger"/>
</dbReference>
<dbReference type="SUPFAM" id="SSF57667">
    <property type="entry name" value="beta-beta-alpha zinc fingers"/>
    <property type="match status" value="1"/>
</dbReference>
<dbReference type="EMBL" id="JAUJFL010000006">
    <property type="protein sequence ID" value="KAK2601074.1"/>
    <property type="molecule type" value="Genomic_DNA"/>
</dbReference>
<dbReference type="PROSITE" id="PS50157">
    <property type="entry name" value="ZINC_FINGER_C2H2_2"/>
    <property type="match status" value="2"/>
</dbReference>
<keyword evidence="3" id="KW-0677">Repeat</keyword>
<comment type="caution">
    <text evidence="12">The sequence shown here is derived from an EMBL/GenBank/DDBJ whole genome shotgun (WGS) entry which is preliminary data.</text>
</comment>
<dbReference type="Pfam" id="PF00096">
    <property type="entry name" value="zf-C2H2"/>
    <property type="match status" value="2"/>
</dbReference>
<dbReference type="Gene3D" id="3.30.160.60">
    <property type="entry name" value="Classic Zinc Finger"/>
    <property type="match status" value="2"/>
</dbReference>
<evidence type="ECO:0000256" key="10">
    <source>
        <dbReference type="SAM" id="MobiDB-lite"/>
    </source>
</evidence>